<feature type="transmembrane region" description="Helical" evidence="1">
    <location>
        <begin position="7"/>
        <end position="27"/>
    </location>
</feature>
<name>A0AA40WFZ4_LEPIR</name>
<sequence>MNKISFVLFFTVFIDMMGFSVIFPIFPDTLKIFLSQSGDPVFDQFANWTRILLKASSGARFLFVYLLVVF</sequence>
<feature type="transmembrane region" description="Helical" evidence="1">
    <location>
        <begin position="47"/>
        <end position="68"/>
    </location>
</feature>
<protein>
    <submittedName>
        <fullName evidence="2">MFS transporter</fullName>
    </submittedName>
</protein>
<feature type="non-terminal residue" evidence="2">
    <location>
        <position position="70"/>
    </location>
</feature>
<dbReference type="AlphaFoldDB" id="A0AA40WFZ4"/>
<keyword evidence="1" id="KW-0472">Membrane</keyword>
<dbReference type="EMBL" id="JADDXF010000873">
    <property type="protein sequence ID" value="MBE8432628.1"/>
    <property type="molecule type" value="Genomic_DNA"/>
</dbReference>
<accession>A0AA40WFZ4</accession>
<keyword evidence="1" id="KW-1133">Transmembrane helix</keyword>
<evidence type="ECO:0000313" key="2">
    <source>
        <dbReference type="EMBL" id="MBE8432628.1"/>
    </source>
</evidence>
<organism evidence="2 3">
    <name type="scientific">Leptospira interrogans serovar Pomona</name>
    <dbReference type="NCBI Taxonomy" id="44276"/>
    <lineage>
        <taxon>Bacteria</taxon>
        <taxon>Pseudomonadati</taxon>
        <taxon>Spirochaetota</taxon>
        <taxon>Spirochaetia</taxon>
        <taxon>Leptospirales</taxon>
        <taxon>Leptospiraceae</taxon>
        <taxon>Leptospira</taxon>
    </lineage>
</organism>
<evidence type="ECO:0000256" key="1">
    <source>
        <dbReference type="SAM" id="Phobius"/>
    </source>
</evidence>
<proteinExistence type="predicted"/>
<dbReference type="Proteomes" id="UP000644282">
    <property type="component" value="Unassembled WGS sequence"/>
</dbReference>
<keyword evidence="1" id="KW-0812">Transmembrane</keyword>
<gene>
    <name evidence="2" type="ORF">IQB77_23445</name>
</gene>
<evidence type="ECO:0000313" key="3">
    <source>
        <dbReference type="Proteomes" id="UP000644282"/>
    </source>
</evidence>
<comment type="caution">
    <text evidence="2">The sequence shown here is derived from an EMBL/GenBank/DDBJ whole genome shotgun (WGS) entry which is preliminary data.</text>
</comment>
<reference evidence="2" key="1">
    <citation type="submission" date="2020-10" db="EMBL/GenBank/DDBJ databases">
        <title>New Zealand Leptospira genomics.</title>
        <authorList>
            <person name="Wilkinson D.A."/>
            <person name="Nisa S."/>
            <person name="Moinet M."/>
            <person name="Benschop J."/>
        </authorList>
    </citation>
    <scope>NUCLEOTIDE SEQUENCE</scope>
    <source>
        <strain evidence="2">ESR8</strain>
    </source>
</reference>